<dbReference type="InterPro" id="IPR050515">
    <property type="entry name" value="Beta-lactam/transpept"/>
</dbReference>
<dbReference type="Gene3D" id="3.30.1390.30">
    <property type="entry name" value="Penicillin-binding protein 2a, domain 3"/>
    <property type="match status" value="1"/>
</dbReference>
<dbReference type="PANTHER" id="PTHR30627:SF2">
    <property type="entry name" value="PEPTIDOGLYCAN D,D-TRANSPEPTIDASE MRDA"/>
    <property type="match status" value="1"/>
</dbReference>
<dbReference type="AlphaFoldDB" id="A0A1G2G0K6"/>
<dbReference type="InterPro" id="IPR036138">
    <property type="entry name" value="PBP_dimer_sf"/>
</dbReference>
<dbReference type="Pfam" id="PF03717">
    <property type="entry name" value="PBP_dimer"/>
    <property type="match status" value="1"/>
</dbReference>
<protein>
    <submittedName>
        <fullName evidence="16">Penicillin-binding protein 2</fullName>
    </submittedName>
</protein>
<dbReference type="Proteomes" id="UP000177480">
    <property type="component" value="Unassembled WGS sequence"/>
</dbReference>
<gene>
    <name evidence="16" type="ORF">A2719_02840</name>
</gene>
<keyword evidence="9" id="KW-0573">Peptidoglycan synthesis</keyword>
<keyword evidence="3" id="KW-1003">Cell membrane</keyword>
<evidence type="ECO:0000256" key="4">
    <source>
        <dbReference type="ARBA" id="ARBA00022519"/>
    </source>
</evidence>
<evidence type="ECO:0000256" key="11">
    <source>
        <dbReference type="ARBA" id="ARBA00023136"/>
    </source>
</evidence>
<keyword evidence="12" id="KW-0961">Cell wall biogenesis/degradation</keyword>
<evidence type="ECO:0000256" key="8">
    <source>
        <dbReference type="ARBA" id="ARBA00022960"/>
    </source>
</evidence>
<dbReference type="SUPFAM" id="SSF56519">
    <property type="entry name" value="Penicillin binding protein dimerisation domain"/>
    <property type="match status" value="1"/>
</dbReference>
<dbReference type="InterPro" id="IPR017790">
    <property type="entry name" value="Penicillin-binding_protein_2"/>
</dbReference>
<dbReference type="SUPFAM" id="SSF56601">
    <property type="entry name" value="beta-lactamase/transpeptidase-like"/>
    <property type="match status" value="1"/>
</dbReference>
<comment type="subcellular location">
    <subcellularLocation>
        <location evidence="2">Cell membrane</location>
    </subcellularLocation>
    <subcellularLocation>
        <location evidence="1">Membrane</location>
        <topology evidence="1">Single-pass membrane protein</topology>
    </subcellularLocation>
</comment>
<sequence length="638" mass="69974">MNYQRKLTVEETLVDTENLPGFDTTRFEGVFERPISTRVFWTVGGIFFVIGGLLAVRAGYLMLAQGGAYAMRAEDNRLVHQTILPERGVIFDRVGVPLAYNVPGFRVVVDTREAQKNVLLPRLEELARLLNRDSAEVVGIIEYHWGQGEIVVDYIREWSIANDIMTRFKDEDSIQVVPMPLRAYMPHPAFGHVVGYVGAVTEEDIAKDLSMIGWMEAGKTGIEGAYDGVLRGNPGVKIVETNSHGAVLSEGVYRREDRGGNLTLSISADLQKITYEAIQKIAEERGFAGGSAVALDVKTGDVLALVSYPGFDANVMSTGVPREEVSRILSDKNHPLFFRAVMGLYPPASTVKPFLAAAVLDEHVIDPERVIYTEGRIVVPNPFDPDHPAIFKDWKNHGPINMLRAIAVSSDAYFYTVGGGHGAIKGLGVERMHDYFLRFGFGQPTGIDLLSEEDGLVPDKAWKERTYPDDPLWRVGDSYNMSIGQGWFLVTPLQMARATLALARKGELLQPRLVQTIARDGKKELSDILSTQTPLPISISGSSLDIVQKGMRLAVTEGTAMGVASIRLPVAAKTGTAEVDKSGRTHSWFIGFLPIEDPKLVLVVNMENGPAGNLVGATAVAHEILQWCFPQGLLTNNC</sequence>
<evidence type="ECO:0000256" key="12">
    <source>
        <dbReference type="ARBA" id="ARBA00023316"/>
    </source>
</evidence>
<evidence type="ECO:0000313" key="16">
    <source>
        <dbReference type="EMBL" id="OGZ43875.1"/>
    </source>
</evidence>
<dbReference type="STRING" id="1802114.A2719_02840"/>
<evidence type="ECO:0000259" key="15">
    <source>
        <dbReference type="Pfam" id="PF03717"/>
    </source>
</evidence>
<feature type="transmembrane region" description="Helical" evidence="13">
    <location>
        <begin position="39"/>
        <end position="63"/>
    </location>
</feature>
<evidence type="ECO:0000256" key="10">
    <source>
        <dbReference type="ARBA" id="ARBA00022989"/>
    </source>
</evidence>
<proteinExistence type="predicted"/>
<evidence type="ECO:0000256" key="9">
    <source>
        <dbReference type="ARBA" id="ARBA00022984"/>
    </source>
</evidence>
<evidence type="ECO:0000256" key="3">
    <source>
        <dbReference type="ARBA" id="ARBA00022475"/>
    </source>
</evidence>
<dbReference type="EMBL" id="MHNK01000010">
    <property type="protein sequence ID" value="OGZ43875.1"/>
    <property type="molecule type" value="Genomic_DNA"/>
</dbReference>
<dbReference type="GO" id="GO:0009002">
    <property type="term" value="F:serine-type D-Ala-D-Ala carboxypeptidase activity"/>
    <property type="evidence" value="ECO:0007669"/>
    <property type="project" value="InterPro"/>
</dbReference>
<dbReference type="GO" id="GO:0008360">
    <property type="term" value="P:regulation of cell shape"/>
    <property type="evidence" value="ECO:0007669"/>
    <property type="project" value="UniProtKB-KW"/>
</dbReference>
<dbReference type="Gene3D" id="3.40.710.10">
    <property type="entry name" value="DD-peptidase/beta-lactamase superfamily"/>
    <property type="match status" value="1"/>
</dbReference>
<evidence type="ECO:0000256" key="13">
    <source>
        <dbReference type="SAM" id="Phobius"/>
    </source>
</evidence>
<evidence type="ECO:0000313" key="17">
    <source>
        <dbReference type="Proteomes" id="UP000177480"/>
    </source>
</evidence>
<reference evidence="16 17" key="1">
    <citation type="journal article" date="2016" name="Nat. Commun.">
        <title>Thousands of microbial genomes shed light on interconnected biogeochemical processes in an aquifer system.</title>
        <authorList>
            <person name="Anantharaman K."/>
            <person name="Brown C.T."/>
            <person name="Hug L.A."/>
            <person name="Sharon I."/>
            <person name="Castelle C.J."/>
            <person name="Probst A.J."/>
            <person name="Thomas B.C."/>
            <person name="Singh A."/>
            <person name="Wilkins M.J."/>
            <person name="Karaoz U."/>
            <person name="Brodie E.L."/>
            <person name="Williams K.H."/>
            <person name="Hubbard S.S."/>
            <person name="Banfield J.F."/>
        </authorList>
    </citation>
    <scope>NUCLEOTIDE SEQUENCE [LARGE SCALE GENOMIC DNA]</scope>
</reference>
<dbReference type="GO" id="GO:0005886">
    <property type="term" value="C:plasma membrane"/>
    <property type="evidence" value="ECO:0007669"/>
    <property type="project" value="UniProtKB-SubCell"/>
</dbReference>
<keyword evidence="7" id="KW-0378">Hydrolase</keyword>
<keyword evidence="6 13" id="KW-0812">Transmembrane</keyword>
<dbReference type="PANTHER" id="PTHR30627">
    <property type="entry name" value="PEPTIDOGLYCAN D,D-TRANSPEPTIDASE"/>
    <property type="match status" value="1"/>
</dbReference>
<keyword evidence="8" id="KW-0133">Cell shape</keyword>
<organism evidence="16 17">
    <name type="scientific">Candidatus Ryanbacteria bacterium RIFCSPHIGHO2_01_FULL_45_22</name>
    <dbReference type="NCBI Taxonomy" id="1802114"/>
    <lineage>
        <taxon>Bacteria</taxon>
        <taxon>Candidatus Ryaniibacteriota</taxon>
    </lineage>
</organism>
<evidence type="ECO:0000256" key="2">
    <source>
        <dbReference type="ARBA" id="ARBA00004236"/>
    </source>
</evidence>
<keyword evidence="10 13" id="KW-1133">Transmembrane helix</keyword>
<name>A0A1G2G0K6_9BACT</name>
<keyword evidence="5" id="KW-0645">Protease</keyword>
<accession>A0A1G2G0K6</accession>
<dbReference type="NCBIfam" id="TIGR03423">
    <property type="entry name" value="pbp2_mrdA"/>
    <property type="match status" value="1"/>
</dbReference>
<evidence type="ECO:0000259" key="14">
    <source>
        <dbReference type="Pfam" id="PF00905"/>
    </source>
</evidence>
<dbReference type="GO" id="GO:0006508">
    <property type="term" value="P:proteolysis"/>
    <property type="evidence" value="ECO:0007669"/>
    <property type="project" value="UniProtKB-KW"/>
</dbReference>
<dbReference type="GO" id="GO:0071972">
    <property type="term" value="F:peptidoglycan L,D-transpeptidase activity"/>
    <property type="evidence" value="ECO:0007669"/>
    <property type="project" value="TreeGrafter"/>
</dbReference>
<dbReference type="Gene3D" id="3.90.1310.10">
    <property type="entry name" value="Penicillin-binding protein 2a (Domain 2)"/>
    <property type="match status" value="1"/>
</dbReference>
<dbReference type="InterPro" id="IPR001460">
    <property type="entry name" value="PCN-bd_Tpept"/>
</dbReference>
<keyword evidence="11 13" id="KW-0472">Membrane</keyword>
<dbReference type="InterPro" id="IPR012338">
    <property type="entry name" value="Beta-lactam/transpept-like"/>
</dbReference>
<feature type="domain" description="Penicillin-binding protein dimerisation" evidence="15">
    <location>
        <begin position="83"/>
        <end position="250"/>
    </location>
</feature>
<evidence type="ECO:0000256" key="5">
    <source>
        <dbReference type="ARBA" id="ARBA00022670"/>
    </source>
</evidence>
<dbReference type="GO" id="GO:0009252">
    <property type="term" value="P:peptidoglycan biosynthetic process"/>
    <property type="evidence" value="ECO:0007669"/>
    <property type="project" value="UniProtKB-KW"/>
</dbReference>
<evidence type="ECO:0000256" key="1">
    <source>
        <dbReference type="ARBA" id="ARBA00004167"/>
    </source>
</evidence>
<dbReference type="GO" id="GO:0008658">
    <property type="term" value="F:penicillin binding"/>
    <property type="evidence" value="ECO:0007669"/>
    <property type="project" value="InterPro"/>
</dbReference>
<feature type="domain" description="Penicillin-binding protein transpeptidase" evidence="14">
    <location>
        <begin position="290"/>
        <end position="626"/>
    </location>
</feature>
<dbReference type="GO" id="GO:0071555">
    <property type="term" value="P:cell wall organization"/>
    <property type="evidence" value="ECO:0007669"/>
    <property type="project" value="UniProtKB-KW"/>
</dbReference>
<evidence type="ECO:0000256" key="6">
    <source>
        <dbReference type="ARBA" id="ARBA00022692"/>
    </source>
</evidence>
<keyword evidence="4" id="KW-0997">Cell inner membrane</keyword>
<evidence type="ECO:0000256" key="7">
    <source>
        <dbReference type="ARBA" id="ARBA00022801"/>
    </source>
</evidence>
<comment type="caution">
    <text evidence="16">The sequence shown here is derived from an EMBL/GenBank/DDBJ whole genome shotgun (WGS) entry which is preliminary data.</text>
</comment>
<dbReference type="Pfam" id="PF00905">
    <property type="entry name" value="Transpeptidase"/>
    <property type="match status" value="1"/>
</dbReference>
<dbReference type="InterPro" id="IPR005311">
    <property type="entry name" value="PBP_dimer"/>
</dbReference>